<dbReference type="VEuPathDB" id="FungiDB:MYCFIDRAFT_197771"/>
<feature type="region of interest" description="Disordered" evidence="1">
    <location>
        <begin position="81"/>
        <end position="105"/>
    </location>
</feature>
<organism evidence="2 3">
    <name type="scientific">Pseudocercospora fijiensis (strain CIRAD86)</name>
    <name type="common">Black leaf streak disease fungus</name>
    <name type="synonym">Mycosphaerella fijiensis</name>
    <dbReference type="NCBI Taxonomy" id="383855"/>
    <lineage>
        <taxon>Eukaryota</taxon>
        <taxon>Fungi</taxon>
        <taxon>Dikarya</taxon>
        <taxon>Ascomycota</taxon>
        <taxon>Pezizomycotina</taxon>
        <taxon>Dothideomycetes</taxon>
        <taxon>Dothideomycetidae</taxon>
        <taxon>Mycosphaerellales</taxon>
        <taxon>Mycosphaerellaceae</taxon>
        <taxon>Pseudocercospora</taxon>
    </lineage>
</organism>
<dbReference type="KEGG" id="pfj:MYCFIDRAFT_197771"/>
<proteinExistence type="predicted"/>
<dbReference type="RefSeq" id="XP_007928255.1">
    <property type="nucleotide sequence ID" value="XM_007930064.1"/>
</dbReference>
<dbReference type="HOGENOM" id="CLU_2237775_0_0_1"/>
<dbReference type="AlphaFoldDB" id="M2ZP61"/>
<reference evidence="2 3" key="1">
    <citation type="journal article" date="2012" name="PLoS Pathog.">
        <title>Diverse lifestyles and strategies of plant pathogenesis encoded in the genomes of eighteen Dothideomycetes fungi.</title>
        <authorList>
            <person name="Ohm R.A."/>
            <person name="Feau N."/>
            <person name="Henrissat B."/>
            <person name="Schoch C.L."/>
            <person name="Horwitz B.A."/>
            <person name="Barry K.W."/>
            <person name="Condon B.J."/>
            <person name="Copeland A.C."/>
            <person name="Dhillon B."/>
            <person name="Glaser F."/>
            <person name="Hesse C.N."/>
            <person name="Kosti I."/>
            <person name="LaButti K."/>
            <person name="Lindquist E.A."/>
            <person name="Lucas S."/>
            <person name="Salamov A.A."/>
            <person name="Bradshaw R.E."/>
            <person name="Ciuffetti L."/>
            <person name="Hamelin R.C."/>
            <person name="Kema G.H.J."/>
            <person name="Lawrence C."/>
            <person name="Scott J.A."/>
            <person name="Spatafora J.W."/>
            <person name="Turgeon B.G."/>
            <person name="de Wit P.J.G.M."/>
            <person name="Zhong S."/>
            <person name="Goodwin S.B."/>
            <person name="Grigoriev I.V."/>
        </authorList>
    </citation>
    <scope>NUCLEOTIDE SEQUENCE [LARGE SCALE GENOMIC DNA]</scope>
    <source>
        <strain evidence="2 3">CIRAD86</strain>
    </source>
</reference>
<accession>M2ZP61</accession>
<sequence length="105" mass="11675">MCAPLTVNCQQRNHRFTLPKNLIPCVSPGSEACKAGTAAPSQTWQVSPTDCMAVKRKNGTYDERKCISNLKQYGQKVWKMNKGLEDEKNKEKKNSGEEGGKCVVQ</sequence>
<keyword evidence="3" id="KW-1185">Reference proteome</keyword>
<dbReference type="EMBL" id="KB446560">
    <property type="protein sequence ID" value="EME80899.1"/>
    <property type="molecule type" value="Genomic_DNA"/>
</dbReference>
<dbReference type="OrthoDB" id="3623508at2759"/>
<protein>
    <submittedName>
        <fullName evidence="2">Uncharacterized protein</fullName>
    </submittedName>
</protein>
<feature type="compositionally biased region" description="Basic and acidic residues" evidence="1">
    <location>
        <begin position="82"/>
        <end position="105"/>
    </location>
</feature>
<evidence type="ECO:0000313" key="3">
    <source>
        <dbReference type="Proteomes" id="UP000016932"/>
    </source>
</evidence>
<dbReference type="GeneID" id="19335673"/>
<evidence type="ECO:0000313" key="2">
    <source>
        <dbReference type="EMBL" id="EME80899.1"/>
    </source>
</evidence>
<evidence type="ECO:0000256" key="1">
    <source>
        <dbReference type="SAM" id="MobiDB-lite"/>
    </source>
</evidence>
<dbReference type="Proteomes" id="UP000016932">
    <property type="component" value="Unassembled WGS sequence"/>
</dbReference>
<gene>
    <name evidence="2" type="ORF">MYCFIDRAFT_197771</name>
</gene>
<name>M2ZP61_PSEFD</name>